<dbReference type="InterPro" id="IPR010730">
    <property type="entry name" value="HET"/>
</dbReference>
<sequence length="718" mass="82146">MKHWCDTIHFELVGTDCSPDPELILYRLELNSTVRTGVNNLIVLEDVGETTLTIAVRGHVVVPNWSFGHEGHVLKKVITIWMAAGSKHFDIVLQRAGAGGRVPVSINSENYAEDGDVEFLPPGSWRVDQPREDSSSEDGKKSKKVIAALQPTFGRPRPLLIDFDILKKWMQLCGEQHNICQYHEDQISIARFRLIDVNRKCIVQVGGDKRPLFATLSYVWGKRPFLRLVKANVGELEQEGSLQMVELPPTIRDAITVCEKLQIEYLWIDSLCIIQDDESVMLEVVDKMDSIYRESILTLIAASGADAYSGIPGVRPGTRFLEQHTLEIRGVQLIDSVDEHQFDLHSMYKEPEWVSGTPWARRAWTFQEALVSRRSLFFTAEQVYWNCREGLMSEDTTEYFDPDSINRLEGDRMDSDYSPGQYENIAVAFSTRRLTYEADIGRAYLGTQTYLDKKWGGHRFSWGLPHGTFGPYLVWEWPFGSDRRLREGTHAVRQLDGTIVKVPFPSWSWMAWTEISEDSRLKTFYGDEPRPHSPWFFVFDSAAELIAVPYGESYDVVSPLAKLLANGTGFRREAVTEDVLPPELHTSPSLRHIALSFYTEVATVRYNPSVDMDYPPRDLQMTSYEYPFSIKIGQRFYRIFEQDQTGSGGDGLQEVDLVAVFSGQMTKPRKFRGEYRLYCWPIIKKGGLRVRASDSSTVIFLRLWRDLPGLRWELVTMI</sequence>
<evidence type="ECO:0000256" key="1">
    <source>
        <dbReference type="SAM" id="MobiDB-lite"/>
    </source>
</evidence>
<feature type="compositionally biased region" description="Basic and acidic residues" evidence="1">
    <location>
        <begin position="128"/>
        <end position="140"/>
    </location>
</feature>
<accession>A0A8K0RLK6</accession>
<dbReference type="Pfam" id="PF06985">
    <property type="entry name" value="HET"/>
    <property type="match status" value="1"/>
</dbReference>
<dbReference type="EMBL" id="JAGPXF010000008">
    <property type="protein sequence ID" value="KAH7233037.1"/>
    <property type="molecule type" value="Genomic_DNA"/>
</dbReference>
<reference evidence="3" key="1">
    <citation type="journal article" date="2021" name="Nat. Commun.">
        <title>Genetic determinants of endophytism in the Arabidopsis root mycobiome.</title>
        <authorList>
            <person name="Mesny F."/>
            <person name="Miyauchi S."/>
            <person name="Thiergart T."/>
            <person name="Pickel B."/>
            <person name="Atanasova L."/>
            <person name="Karlsson M."/>
            <person name="Huettel B."/>
            <person name="Barry K.W."/>
            <person name="Haridas S."/>
            <person name="Chen C."/>
            <person name="Bauer D."/>
            <person name="Andreopoulos W."/>
            <person name="Pangilinan J."/>
            <person name="LaButti K."/>
            <person name="Riley R."/>
            <person name="Lipzen A."/>
            <person name="Clum A."/>
            <person name="Drula E."/>
            <person name="Henrissat B."/>
            <person name="Kohler A."/>
            <person name="Grigoriev I.V."/>
            <person name="Martin F.M."/>
            <person name="Hacquard S."/>
        </authorList>
    </citation>
    <scope>NUCLEOTIDE SEQUENCE</scope>
    <source>
        <strain evidence="3">MPI-SDFR-AT-0068</strain>
    </source>
</reference>
<keyword evidence="4" id="KW-1185">Reference proteome</keyword>
<feature type="region of interest" description="Disordered" evidence="1">
    <location>
        <begin position="123"/>
        <end position="142"/>
    </location>
</feature>
<dbReference type="OrthoDB" id="2975793at2759"/>
<evidence type="ECO:0000313" key="3">
    <source>
        <dbReference type="EMBL" id="KAH7233037.1"/>
    </source>
</evidence>
<evidence type="ECO:0000313" key="4">
    <source>
        <dbReference type="Proteomes" id="UP000813427"/>
    </source>
</evidence>
<dbReference type="Proteomes" id="UP000813427">
    <property type="component" value="Unassembled WGS sequence"/>
</dbReference>
<dbReference type="PANTHER" id="PTHR33112">
    <property type="entry name" value="DOMAIN PROTEIN, PUTATIVE-RELATED"/>
    <property type="match status" value="1"/>
</dbReference>
<dbReference type="PANTHER" id="PTHR33112:SF12">
    <property type="entry name" value="HETEROKARYON INCOMPATIBILITY DOMAIN-CONTAINING PROTEIN"/>
    <property type="match status" value="1"/>
</dbReference>
<protein>
    <submittedName>
        <fullName evidence="3">Heterokaryon incompatibility protein-domain-containing protein</fullName>
    </submittedName>
</protein>
<comment type="caution">
    <text evidence="3">The sequence shown here is derived from an EMBL/GenBank/DDBJ whole genome shotgun (WGS) entry which is preliminary data.</text>
</comment>
<name>A0A8K0RLK6_9HYPO</name>
<feature type="domain" description="Heterokaryon incompatibility" evidence="2">
    <location>
        <begin position="213"/>
        <end position="368"/>
    </location>
</feature>
<dbReference type="AlphaFoldDB" id="A0A8K0RLK6"/>
<gene>
    <name evidence="3" type="ORF">BKA59DRAFT_446529</name>
</gene>
<evidence type="ECO:0000259" key="2">
    <source>
        <dbReference type="Pfam" id="PF06985"/>
    </source>
</evidence>
<organism evidence="3 4">
    <name type="scientific">Fusarium tricinctum</name>
    <dbReference type="NCBI Taxonomy" id="61284"/>
    <lineage>
        <taxon>Eukaryota</taxon>
        <taxon>Fungi</taxon>
        <taxon>Dikarya</taxon>
        <taxon>Ascomycota</taxon>
        <taxon>Pezizomycotina</taxon>
        <taxon>Sordariomycetes</taxon>
        <taxon>Hypocreomycetidae</taxon>
        <taxon>Hypocreales</taxon>
        <taxon>Nectriaceae</taxon>
        <taxon>Fusarium</taxon>
        <taxon>Fusarium tricinctum species complex</taxon>
    </lineage>
</organism>
<proteinExistence type="predicted"/>